<keyword evidence="3" id="KW-1185">Reference proteome</keyword>
<feature type="region of interest" description="Disordered" evidence="1">
    <location>
        <begin position="265"/>
        <end position="296"/>
    </location>
</feature>
<feature type="region of interest" description="Disordered" evidence="1">
    <location>
        <begin position="1"/>
        <end position="118"/>
    </location>
</feature>
<feature type="compositionally biased region" description="Basic and acidic residues" evidence="1">
    <location>
        <begin position="527"/>
        <end position="541"/>
    </location>
</feature>
<dbReference type="AlphaFoldDB" id="A0A6A6U3T3"/>
<protein>
    <submittedName>
        <fullName evidence="2">Uncharacterized protein</fullName>
    </submittedName>
</protein>
<proteinExistence type="predicted"/>
<feature type="compositionally biased region" description="Low complexity" evidence="1">
    <location>
        <begin position="273"/>
        <end position="291"/>
    </location>
</feature>
<reference evidence="2" key="1">
    <citation type="journal article" date="2020" name="Stud. Mycol.">
        <title>101 Dothideomycetes genomes: a test case for predicting lifestyles and emergence of pathogens.</title>
        <authorList>
            <person name="Haridas S."/>
            <person name="Albert R."/>
            <person name="Binder M."/>
            <person name="Bloem J."/>
            <person name="Labutti K."/>
            <person name="Salamov A."/>
            <person name="Andreopoulos B."/>
            <person name="Baker S."/>
            <person name="Barry K."/>
            <person name="Bills G."/>
            <person name="Bluhm B."/>
            <person name="Cannon C."/>
            <person name="Castanera R."/>
            <person name="Culley D."/>
            <person name="Daum C."/>
            <person name="Ezra D."/>
            <person name="Gonzalez J."/>
            <person name="Henrissat B."/>
            <person name="Kuo A."/>
            <person name="Liang C."/>
            <person name="Lipzen A."/>
            <person name="Lutzoni F."/>
            <person name="Magnuson J."/>
            <person name="Mondo S."/>
            <person name="Nolan M."/>
            <person name="Ohm R."/>
            <person name="Pangilinan J."/>
            <person name="Park H.-J."/>
            <person name="Ramirez L."/>
            <person name="Alfaro M."/>
            <person name="Sun H."/>
            <person name="Tritt A."/>
            <person name="Yoshinaga Y."/>
            <person name="Zwiers L.-H."/>
            <person name="Turgeon B."/>
            <person name="Goodwin S."/>
            <person name="Spatafora J."/>
            <person name="Crous P."/>
            <person name="Grigoriev I."/>
        </authorList>
    </citation>
    <scope>NUCLEOTIDE SEQUENCE</scope>
    <source>
        <strain evidence="2">CBS 115976</strain>
    </source>
</reference>
<dbReference type="EMBL" id="MU004239">
    <property type="protein sequence ID" value="KAF2665923.1"/>
    <property type="molecule type" value="Genomic_DNA"/>
</dbReference>
<feature type="compositionally biased region" description="Polar residues" evidence="1">
    <location>
        <begin position="33"/>
        <end position="42"/>
    </location>
</feature>
<dbReference type="Proteomes" id="UP000799302">
    <property type="component" value="Unassembled WGS sequence"/>
</dbReference>
<feature type="region of interest" description="Disordered" evidence="1">
    <location>
        <begin position="525"/>
        <end position="605"/>
    </location>
</feature>
<organism evidence="2 3">
    <name type="scientific">Microthyrium microscopicum</name>
    <dbReference type="NCBI Taxonomy" id="703497"/>
    <lineage>
        <taxon>Eukaryota</taxon>
        <taxon>Fungi</taxon>
        <taxon>Dikarya</taxon>
        <taxon>Ascomycota</taxon>
        <taxon>Pezizomycotina</taxon>
        <taxon>Dothideomycetes</taxon>
        <taxon>Dothideomycetes incertae sedis</taxon>
        <taxon>Microthyriales</taxon>
        <taxon>Microthyriaceae</taxon>
        <taxon>Microthyrium</taxon>
    </lineage>
</organism>
<evidence type="ECO:0000313" key="2">
    <source>
        <dbReference type="EMBL" id="KAF2665923.1"/>
    </source>
</evidence>
<feature type="compositionally biased region" description="Basic residues" evidence="1">
    <location>
        <begin position="557"/>
        <end position="580"/>
    </location>
</feature>
<accession>A0A6A6U3T3</accession>
<gene>
    <name evidence="2" type="ORF">BT63DRAFT_416357</name>
</gene>
<evidence type="ECO:0000313" key="3">
    <source>
        <dbReference type="Proteomes" id="UP000799302"/>
    </source>
</evidence>
<sequence length="605" mass="66539">MAVTRSKKALASPARSLSPKKKATKVVKSATPTNKAPTSPASKVTKPVAKRSPKKATFANPPATSSLDKPLWQIVAERHPDFSSHPKPRITRSAAQKSPKKATFADPPSTSSSDKPLRQVVAERAKRLAASEGEQLFGLVPSPPHYDYGLDNWAHPQGEWANSLFEKFEPPPGDYVIHDRLRASLNRFLVYNLLPHPYISSYIKERLGAVLIQLVDTHQQDYPDFEAKLLRKLGTIKAPGTPLKDFLNLLPLRLQIQSSINRISGAPPGWTGARSGSKSTQSSKSRASGTSAPYDWLNPPTGFPSWLTTSPASRRIQRNLGQKGKQRIPQTASPAVQPFYQVSTTGYQPPNTFWPPSNKLNNEVIHAPALAYGSGYEPYPASRGRQSTVHDIAGGPVCSRSPYAPESPGCARSPYAPDSPEYQACRSPEPYYDLSAHNCPGYQAYPDEFDVQEEVRSGRAIAMAPRGGFPPRDDSDEFDVQEEVRAGRAIAMAPREGFPPRDDSDEFDVQEEVRSGRAIVMLPREGFPSRDDFDRREELRSGRAGAMLPREGFPPRGLKRRAGVTKKKAPAKKAAKKTRATRAAGKVGRPRTRSFQPYFEDGSEA</sequence>
<evidence type="ECO:0000256" key="1">
    <source>
        <dbReference type="SAM" id="MobiDB-lite"/>
    </source>
</evidence>
<name>A0A6A6U3T3_9PEZI</name>